<comment type="catalytic activity">
    <reaction evidence="3">
        <text>a ribonucleoside 5'-triphosphate + H2O = a ribonucleoside 5'-phosphate + diphosphate + H(+)</text>
        <dbReference type="Rhea" id="RHEA:23996"/>
        <dbReference type="ChEBI" id="CHEBI:15377"/>
        <dbReference type="ChEBI" id="CHEBI:15378"/>
        <dbReference type="ChEBI" id="CHEBI:33019"/>
        <dbReference type="ChEBI" id="CHEBI:58043"/>
        <dbReference type="ChEBI" id="CHEBI:61557"/>
        <dbReference type="EC" id="3.6.1.9"/>
    </reaction>
</comment>
<evidence type="ECO:0000256" key="2">
    <source>
        <dbReference type="ARBA" id="ARBA00022801"/>
    </source>
</evidence>
<dbReference type="Pfam" id="PF02545">
    <property type="entry name" value="Maf"/>
    <property type="match status" value="1"/>
</dbReference>
<reference evidence="5 6" key="1">
    <citation type="submission" date="2017-04" db="EMBL/GenBank/DDBJ databases">
        <title>Comparative genome analysis of Subtercola boreus.</title>
        <authorList>
            <person name="Cho Y.-J."/>
            <person name="Cho A."/>
            <person name="Kim O.-S."/>
            <person name="Lee J.-I."/>
        </authorList>
    </citation>
    <scope>NUCLEOTIDE SEQUENCE [LARGE SCALE GENOMIC DNA]</scope>
    <source>
        <strain evidence="5 6">K300</strain>
    </source>
</reference>
<proteinExistence type="inferred from homology"/>
<accession>A0A3E0VFU1</accession>
<comment type="caution">
    <text evidence="5">The sequence shown here is derived from an EMBL/GenBank/DDBJ whole genome shotgun (WGS) entry which is preliminary data.</text>
</comment>
<dbReference type="GO" id="GO:0047429">
    <property type="term" value="F:nucleoside triphosphate diphosphatase activity"/>
    <property type="evidence" value="ECO:0007669"/>
    <property type="project" value="UniProtKB-EC"/>
</dbReference>
<comment type="subcellular location">
    <subcellularLocation>
        <location evidence="3">Cytoplasm</location>
    </subcellularLocation>
</comment>
<dbReference type="GO" id="GO:0005737">
    <property type="term" value="C:cytoplasm"/>
    <property type="evidence" value="ECO:0007669"/>
    <property type="project" value="UniProtKB-SubCell"/>
</dbReference>
<comment type="catalytic activity">
    <reaction evidence="3">
        <text>a 2'-deoxyribonucleoside 5'-triphosphate + H2O = a 2'-deoxyribonucleoside 5'-phosphate + diphosphate + H(+)</text>
        <dbReference type="Rhea" id="RHEA:44644"/>
        <dbReference type="ChEBI" id="CHEBI:15377"/>
        <dbReference type="ChEBI" id="CHEBI:15378"/>
        <dbReference type="ChEBI" id="CHEBI:33019"/>
        <dbReference type="ChEBI" id="CHEBI:61560"/>
        <dbReference type="ChEBI" id="CHEBI:65317"/>
        <dbReference type="EC" id="3.6.1.9"/>
    </reaction>
</comment>
<dbReference type="OrthoDB" id="3527985at2"/>
<dbReference type="Proteomes" id="UP000256486">
    <property type="component" value="Unassembled WGS sequence"/>
</dbReference>
<organism evidence="5 6">
    <name type="scientific">Subtercola boreus</name>
    <dbReference type="NCBI Taxonomy" id="120213"/>
    <lineage>
        <taxon>Bacteria</taxon>
        <taxon>Bacillati</taxon>
        <taxon>Actinomycetota</taxon>
        <taxon>Actinomycetes</taxon>
        <taxon>Micrococcales</taxon>
        <taxon>Microbacteriaceae</taxon>
        <taxon>Subtercola</taxon>
    </lineage>
</organism>
<name>A0A3E0VFU1_9MICO</name>
<dbReference type="AlphaFoldDB" id="A0A3E0VFU1"/>
<comment type="caution">
    <text evidence="3">Lacks conserved residue(s) required for the propagation of feature annotation.</text>
</comment>
<feature type="active site" description="Proton acceptor" evidence="3">
    <location>
        <position position="82"/>
    </location>
</feature>
<feature type="region of interest" description="Disordered" evidence="4">
    <location>
        <begin position="126"/>
        <end position="153"/>
    </location>
</feature>
<comment type="function">
    <text evidence="3">Nucleoside triphosphate pyrophosphatase. May have a dual role in cell division arrest and in preventing the incorporation of modified nucleotides into cellular nucleic acids.</text>
</comment>
<gene>
    <name evidence="5" type="ORF">B7R54_03625</name>
</gene>
<keyword evidence="2 3" id="KW-0378">Hydrolase</keyword>
<dbReference type="EMBL" id="NBWZ01000001">
    <property type="protein sequence ID" value="RFA08413.1"/>
    <property type="molecule type" value="Genomic_DNA"/>
</dbReference>
<keyword evidence="6" id="KW-1185">Reference proteome</keyword>
<dbReference type="SUPFAM" id="SSF52972">
    <property type="entry name" value="ITPase-like"/>
    <property type="match status" value="1"/>
</dbReference>
<protein>
    <recommendedName>
        <fullName evidence="3">Nucleoside triphosphate pyrophosphatase</fullName>
        <ecNumber evidence="3">3.6.1.9</ecNumber>
    </recommendedName>
    <alternativeName>
        <fullName evidence="3">Nucleotide pyrophosphatase</fullName>
        <shortName evidence="3">Nucleotide PPase</shortName>
    </alternativeName>
</protein>
<evidence type="ECO:0000313" key="5">
    <source>
        <dbReference type="EMBL" id="RFA08413.1"/>
    </source>
</evidence>
<dbReference type="HAMAP" id="MF_00528">
    <property type="entry name" value="Maf"/>
    <property type="match status" value="1"/>
</dbReference>
<keyword evidence="3" id="KW-0963">Cytoplasm</keyword>
<comment type="similarity">
    <text evidence="3">Belongs to the Maf family.</text>
</comment>
<dbReference type="PANTHER" id="PTHR43213:SF5">
    <property type="entry name" value="BIFUNCTIONAL DTTP_UTP PYROPHOSPHATASE_METHYLTRANSFERASE PROTEIN-RELATED"/>
    <property type="match status" value="1"/>
</dbReference>
<evidence type="ECO:0000256" key="4">
    <source>
        <dbReference type="SAM" id="MobiDB-lite"/>
    </source>
</evidence>
<dbReference type="GO" id="GO:0009117">
    <property type="term" value="P:nucleotide metabolic process"/>
    <property type="evidence" value="ECO:0007669"/>
    <property type="project" value="UniProtKB-KW"/>
</dbReference>
<comment type="cofactor">
    <cofactor evidence="1 3">
        <name>a divalent metal cation</name>
        <dbReference type="ChEBI" id="CHEBI:60240"/>
    </cofactor>
</comment>
<sequence>MRLYLASTSPARLALLRQIGVEPIILPSHVDEEAAVVAAEIAAERSLTAPELVGLLARLKAEAVIGSTPGGEPIDGFILGGDSAFELDGVIYGKPHLPGIARERWQRQRGRSGVLHSGHWMIDHRLARDPSPVPDPSAATGPAAPGPVPAAPGHGAVTNATVEFEGDITDAEIDAYIASGEPLEVAGAFTIDGLAAPFIRSVTGAPSTVIGMSLPTVRTLLAHFGVSITELWTPPAAGSL</sequence>
<dbReference type="RefSeq" id="WP_116413821.1">
    <property type="nucleotide sequence ID" value="NZ_NBWZ01000001.1"/>
</dbReference>
<evidence type="ECO:0000256" key="1">
    <source>
        <dbReference type="ARBA" id="ARBA00001968"/>
    </source>
</evidence>
<dbReference type="PANTHER" id="PTHR43213">
    <property type="entry name" value="BIFUNCTIONAL DTTP/UTP PYROPHOSPHATASE/METHYLTRANSFERASE PROTEIN-RELATED"/>
    <property type="match status" value="1"/>
</dbReference>
<dbReference type="InterPro" id="IPR029001">
    <property type="entry name" value="ITPase-like_fam"/>
</dbReference>
<keyword evidence="3" id="KW-0546">Nucleotide metabolism</keyword>
<evidence type="ECO:0000313" key="6">
    <source>
        <dbReference type="Proteomes" id="UP000256486"/>
    </source>
</evidence>
<dbReference type="Gene3D" id="3.90.950.10">
    <property type="match status" value="1"/>
</dbReference>
<evidence type="ECO:0000256" key="3">
    <source>
        <dbReference type="HAMAP-Rule" id="MF_00528"/>
    </source>
</evidence>
<dbReference type="PIRSF" id="PIRSF006305">
    <property type="entry name" value="Maf"/>
    <property type="match status" value="1"/>
</dbReference>
<dbReference type="InterPro" id="IPR003697">
    <property type="entry name" value="Maf-like"/>
</dbReference>
<dbReference type="EC" id="3.6.1.9" evidence="3"/>